<name>A0A6A6N2S2_HEVBR</name>
<comment type="caution">
    <text evidence="2">The sequence shown here is derived from an EMBL/GenBank/DDBJ whole genome shotgun (WGS) entry which is preliminary data.</text>
</comment>
<dbReference type="PANTHER" id="PTHR45916">
    <property type="entry name" value="STRUCTURAL MAINTENANCE OF CHROMOSOMES PROTEIN 5"/>
    <property type="match status" value="1"/>
</dbReference>
<reference evidence="2 3" key="1">
    <citation type="journal article" date="2020" name="Mol. Plant">
        <title>The Chromosome-Based Rubber Tree Genome Provides New Insights into Spurge Genome Evolution and Rubber Biosynthesis.</title>
        <authorList>
            <person name="Liu J."/>
            <person name="Shi C."/>
            <person name="Shi C.C."/>
            <person name="Li W."/>
            <person name="Zhang Q.J."/>
            <person name="Zhang Y."/>
            <person name="Li K."/>
            <person name="Lu H.F."/>
            <person name="Shi C."/>
            <person name="Zhu S.T."/>
            <person name="Xiao Z.Y."/>
            <person name="Nan H."/>
            <person name="Yue Y."/>
            <person name="Zhu X.G."/>
            <person name="Wu Y."/>
            <person name="Hong X.N."/>
            <person name="Fan G.Y."/>
            <person name="Tong Y."/>
            <person name="Zhang D."/>
            <person name="Mao C.L."/>
            <person name="Liu Y.L."/>
            <person name="Hao S.J."/>
            <person name="Liu W.Q."/>
            <person name="Lv M.Q."/>
            <person name="Zhang H.B."/>
            <person name="Liu Y."/>
            <person name="Hu-Tang G.R."/>
            <person name="Wang J.P."/>
            <person name="Wang J.H."/>
            <person name="Sun Y.H."/>
            <person name="Ni S.B."/>
            <person name="Chen W.B."/>
            <person name="Zhang X.C."/>
            <person name="Jiao Y.N."/>
            <person name="Eichler E.E."/>
            <person name="Li G.H."/>
            <person name="Liu X."/>
            <person name="Gao L.Z."/>
        </authorList>
    </citation>
    <scope>NUCLEOTIDE SEQUENCE [LARGE SCALE GENOMIC DNA]</scope>
    <source>
        <strain evidence="3">cv. GT1</strain>
        <tissue evidence="2">Leaf</tissue>
    </source>
</reference>
<evidence type="ECO:0000256" key="1">
    <source>
        <dbReference type="ARBA" id="ARBA00023054"/>
    </source>
</evidence>
<proteinExistence type="predicted"/>
<evidence type="ECO:0000313" key="3">
    <source>
        <dbReference type="Proteomes" id="UP000467840"/>
    </source>
</evidence>
<sequence length="380" mass="44275">MVQTCTRWSHTYLAKGRPSNISIYQIQVLLLVYNLLKSGGEKDVERVRQGEELLSKYDMKKAEYMEAKELEKDAKIKLDEAVKTLKDLKEPIEYDIFNSFYVHSFQEIFNVRSKKIPTWHYGLQLEGKYSEMEDLKRQEEFCQQIILKAKEELAAAEIELQNLPNYDSPRDVLERLGSQITELQISANQKRIQKSEKEKLLNQRTMALRQCLDRLKDIESTKYKLLQALRNSGSAGIIDAYQWLQQHKNELKEVYVPVLLRNLKSFDVPILNYVRDEHHLKDPFQVSEKMHELGIYTRLDQVFYAPDAVKERTTIVGLPLDMVVIYLQALNLYHSRLLLCSSDVEKLKSRGVGKEELEKSVNALEEIFKIATDGAKALRE</sequence>
<organism evidence="2 3">
    <name type="scientific">Hevea brasiliensis</name>
    <name type="common">Para rubber tree</name>
    <name type="synonym">Siphonia brasiliensis</name>
    <dbReference type="NCBI Taxonomy" id="3981"/>
    <lineage>
        <taxon>Eukaryota</taxon>
        <taxon>Viridiplantae</taxon>
        <taxon>Streptophyta</taxon>
        <taxon>Embryophyta</taxon>
        <taxon>Tracheophyta</taxon>
        <taxon>Spermatophyta</taxon>
        <taxon>Magnoliopsida</taxon>
        <taxon>eudicotyledons</taxon>
        <taxon>Gunneridae</taxon>
        <taxon>Pentapetalae</taxon>
        <taxon>rosids</taxon>
        <taxon>fabids</taxon>
        <taxon>Malpighiales</taxon>
        <taxon>Euphorbiaceae</taxon>
        <taxon>Crotonoideae</taxon>
        <taxon>Micrandreae</taxon>
        <taxon>Hevea</taxon>
    </lineage>
</organism>
<dbReference type="EMBL" id="JAAGAX010000003">
    <property type="protein sequence ID" value="KAF2319717.1"/>
    <property type="molecule type" value="Genomic_DNA"/>
</dbReference>
<accession>A0A6A6N2S2</accession>
<dbReference type="AlphaFoldDB" id="A0A6A6N2S2"/>
<keyword evidence="1" id="KW-0175">Coiled coil</keyword>
<gene>
    <name evidence="2" type="ORF">GH714_018199</name>
</gene>
<keyword evidence="3" id="KW-1185">Reference proteome</keyword>
<protein>
    <submittedName>
        <fullName evidence="2">Uncharacterized protein</fullName>
    </submittedName>
</protein>
<dbReference type="GO" id="GO:0000724">
    <property type="term" value="P:double-strand break repair via homologous recombination"/>
    <property type="evidence" value="ECO:0007669"/>
    <property type="project" value="TreeGrafter"/>
</dbReference>
<evidence type="ECO:0000313" key="2">
    <source>
        <dbReference type="EMBL" id="KAF2319717.1"/>
    </source>
</evidence>
<dbReference type="GO" id="GO:0003697">
    <property type="term" value="F:single-stranded DNA binding"/>
    <property type="evidence" value="ECO:0007669"/>
    <property type="project" value="TreeGrafter"/>
</dbReference>
<dbReference type="GO" id="GO:0030915">
    <property type="term" value="C:Smc5-Smc6 complex"/>
    <property type="evidence" value="ECO:0007669"/>
    <property type="project" value="TreeGrafter"/>
</dbReference>
<dbReference type="GO" id="GO:0005634">
    <property type="term" value="C:nucleus"/>
    <property type="evidence" value="ECO:0007669"/>
    <property type="project" value="TreeGrafter"/>
</dbReference>
<dbReference type="PANTHER" id="PTHR45916:SF1">
    <property type="entry name" value="STRUCTURAL MAINTENANCE OF CHROMOSOMES PROTEIN 5"/>
    <property type="match status" value="1"/>
</dbReference>
<dbReference type="Proteomes" id="UP000467840">
    <property type="component" value="Chromosome 10"/>
</dbReference>